<dbReference type="InterPro" id="IPR016181">
    <property type="entry name" value="Acyl_CoA_acyltransferase"/>
</dbReference>
<dbReference type="InterPro" id="IPR050769">
    <property type="entry name" value="NAT_camello-type"/>
</dbReference>
<dbReference type="EMBL" id="JAMQON010000003">
    <property type="protein sequence ID" value="MDS0260175.1"/>
    <property type="molecule type" value="Genomic_DNA"/>
</dbReference>
<dbReference type="Pfam" id="PF00583">
    <property type="entry name" value="Acetyltransf_1"/>
    <property type="match status" value="1"/>
</dbReference>
<comment type="caution">
    <text evidence="3">The sequence shown here is derived from an EMBL/GenBank/DDBJ whole genome shotgun (WGS) entry which is preliminary data.</text>
</comment>
<proteinExistence type="predicted"/>
<keyword evidence="1" id="KW-0808">Transferase</keyword>
<evidence type="ECO:0000259" key="2">
    <source>
        <dbReference type="PROSITE" id="PS51186"/>
    </source>
</evidence>
<dbReference type="Gene3D" id="3.40.630.30">
    <property type="match status" value="1"/>
</dbReference>
<dbReference type="SUPFAM" id="SSF55729">
    <property type="entry name" value="Acyl-CoA N-acyltransferases (Nat)"/>
    <property type="match status" value="1"/>
</dbReference>
<gene>
    <name evidence="3" type="ORF">NDI56_12295</name>
</gene>
<dbReference type="RefSeq" id="WP_310919844.1">
    <property type="nucleotide sequence ID" value="NZ_JAMQON010000003.1"/>
</dbReference>
<name>A0ABU2FD32_9EURY</name>
<dbReference type="Proteomes" id="UP001259659">
    <property type="component" value="Unassembled WGS sequence"/>
</dbReference>
<organism evidence="3 4">
    <name type="scientific">Haloarcula saliterrae</name>
    <dbReference type="NCBI Taxonomy" id="2950534"/>
    <lineage>
        <taxon>Archaea</taxon>
        <taxon>Methanobacteriati</taxon>
        <taxon>Methanobacteriota</taxon>
        <taxon>Stenosarchaea group</taxon>
        <taxon>Halobacteria</taxon>
        <taxon>Halobacteriales</taxon>
        <taxon>Haloarculaceae</taxon>
        <taxon>Haloarcula</taxon>
    </lineage>
</organism>
<evidence type="ECO:0000313" key="4">
    <source>
        <dbReference type="Proteomes" id="UP001259659"/>
    </source>
</evidence>
<evidence type="ECO:0000313" key="3">
    <source>
        <dbReference type="EMBL" id="MDS0260175.1"/>
    </source>
</evidence>
<feature type="domain" description="N-acetyltransferase" evidence="2">
    <location>
        <begin position="4"/>
        <end position="159"/>
    </location>
</feature>
<dbReference type="InterPro" id="IPR000182">
    <property type="entry name" value="GNAT_dom"/>
</dbReference>
<keyword evidence="4" id="KW-1185">Reference proteome</keyword>
<dbReference type="CDD" id="cd04301">
    <property type="entry name" value="NAT_SF"/>
    <property type="match status" value="1"/>
</dbReference>
<reference evidence="3 4" key="1">
    <citation type="submission" date="2022-06" db="EMBL/GenBank/DDBJ databases">
        <title>Haloarcula sp. a new haloarchaeum isolate from saline soil.</title>
        <authorList>
            <person name="Strakova D."/>
            <person name="Galisteo C."/>
            <person name="Sanchez-Porro C."/>
            <person name="Ventosa A."/>
        </authorList>
    </citation>
    <scope>NUCLEOTIDE SEQUENCE [LARGE SCALE GENOMIC DNA]</scope>
    <source>
        <strain evidence="3 4">S1CR25-12</strain>
    </source>
</reference>
<accession>A0ABU2FD32</accession>
<dbReference type="PANTHER" id="PTHR13947:SF37">
    <property type="entry name" value="LD18367P"/>
    <property type="match status" value="1"/>
</dbReference>
<protein>
    <submittedName>
        <fullName evidence="3">GNAT family N-acetyltransferase</fullName>
    </submittedName>
</protein>
<dbReference type="PROSITE" id="PS51186">
    <property type="entry name" value="GNAT"/>
    <property type="match status" value="1"/>
</dbReference>
<dbReference type="PANTHER" id="PTHR13947">
    <property type="entry name" value="GNAT FAMILY N-ACETYLTRANSFERASE"/>
    <property type="match status" value="1"/>
</dbReference>
<evidence type="ECO:0000256" key="1">
    <source>
        <dbReference type="ARBA" id="ARBA00022679"/>
    </source>
</evidence>
<sequence>MGDLTVRRYDPADADTVWDLHERALRDAGGYDEAFAHRDTDLRDVTGAYLDAGGEFLVGERSGEVVAMGAFQPHDTDDGAVVLRRMRVAPAHQRAGHGTRLLHELEARARKRGFERAELDTTPAQTTAVAFYEHHGYERIGREYVEAADTTLLFYEKSL</sequence>